<dbReference type="InterPro" id="IPR036278">
    <property type="entry name" value="Sialidase_sf"/>
</dbReference>
<keyword evidence="2" id="KW-0732">Signal</keyword>
<evidence type="ECO:0000313" key="3">
    <source>
        <dbReference type="EMBL" id="MBD1433075.1"/>
    </source>
</evidence>
<name>A0ABR7YP36_9SPHI</name>
<accession>A0ABR7YP36</accession>
<dbReference type="Proteomes" id="UP000602759">
    <property type="component" value="Unassembled WGS sequence"/>
</dbReference>
<feature type="region of interest" description="Disordered" evidence="1">
    <location>
        <begin position="27"/>
        <end position="49"/>
    </location>
</feature>
<keyword evidence="4" id="KW-1185">Reference proteome</keyword>
<evidence type="ECO:0000256" key="1">
    <source>
        <dbReference type="SAM" id="MobiDB-lite"/>
    </source>
</evidence>
<dbReference type="PROSITE" id="PS51257">
    <property type="entry name" value="PROKAR_LIPOPROTEIN"/>
    <property type="match status" value="1"/>
</dbReference>
<dbReference type="RefSeq" id="WP_190994061.1">
    <property type="nucleotide sequence ID" value="NZ_JACOIK010000006.1"/>
</dbReference>
<dbReference type="SUPFAM" id="SSF49344">
    <property type="entry name" value="CBD9-like"/>
    <property type="match status" value="1"/>
</dbReference>
<dbReference type="Gene3D" id="2.60.40.1190">
    <property type="match status" value="1"/>
</dbReference>
<dbReference type="CDD" id="cd15482">
    <property type="entry name" value="Sialidase_non-viral"/>
    <property type="match status" value="1"/>
</dbReference>
<protein>
    <submittedName>
        <fullName evidence="3">Uncharacterized protein</fullName>
    </submittedName>
</protein>
<dbReference type="CDD" id="cd00241">
    <property type="entry name" value="DOMON_like"/>
    <property type="match status" value="1"/>
</dbReference>
<feature type="compositionally biased region" description="Basic and acidic residues" evidence="1">
    <location>
        <begin position="27"/>
        <end position="46"/>
    </location>
</feature>
<evidence type="ECO:0000313" key="4">
    <source>
        <dbReference type="Proteomes" id="UP000602759"/>
    </source>
</evidence>
<feature type="chain" id="PRO_5045203510" evidence="2">
    <location>
        <begin position="23"/>
        <end position="606"/>
    </location>
</feature>
<gene>
    <name evidence="3" type="ORF">H8B06_09585</name>
</gene>
<evidence type="ECO:0000256" key="2">
    <source>
        <dbReference type="SAM" id="SignalP"/>
    </source>
</evidence>
<dbReference type="Gene3D" id="2.120.10.10">
    <property type="match status" value="1"/>
</dbReference>
<proteinExistence type="predicted"/>
<feature type="signal peptide" evidence="2">
    <location>
        <begin position="1"/>
        <end position="22"/>
    </location>
</feature>
<reference evidence="3 4" key="1">
    <citation type="submission" date="2020-08" db="EMBL/GenBank/DDBJ databases">
        <title>Sphingobacterium sp. DN00404 isolated from aquaculture water.</title>
        <authorList>
            <person name="Zhang M."/>
        </authorList>
    </citation>
    <scope>NUCLEOTIDE SEQUENCE [LARGE SCALE GENOMIC DNA]</scope>
    <source>
        <strain evidence="3 4">DN00404</strain>
    </source>
</reference>
<comment type="caution">
    <text evidence="3">The sequence shown here is derived from an EMBL/GenBank/DDBJ whole genome shotgun (WGS) entry which is preliminary data.</text>
</comment>
<dbReference type="SUPFAM" id="SSF50939">
    <property type="entry name" value="Sialidases"/>
    <property type="match status" value="1"/>
</dbReference>
<organism evidence="3 4">
    <name type="scientific">Sphingobacterium micropteri</name>
    <dbReference type="NCBI Taxonomy" id="2763501"/>
    <lineage>
        <taxon>Bacteria</taxon>
        <taxon>Pseudomonadati</taxon>
        <taxon>Bacteroidota</taxon>
        <taxon>Sphingobacteriia</taxon>
        <taxon>Sphingobacteriales</taxon>
        <taxon>Sphingobacteriaceae</taxon>
        <taxon>Sphingobacterium</taxon>
    </lineage>
</organism>
<dbReference type="EMBL" id="JACOIK010000006">
    <property type="protein sequence ID" value="MBD1433075.1"/>
    <property type="molecule type" value="Genomic_DNA"/>
</dbReference>
<sequence length="606" mass="67031">MNWKKSIIKTGLLFTTVCCLLAACEKGADPQKPDEPKPEEPKKGDPESPVIDLQITPIEQLNQGAPVLNSHADFTSRSSLKMNYRSYIGIGKTGLGVDNPRYPRIKKLANGTYILFYHNAPQTIGASCDYALSNDLVTWTPKGKIYQNYRIVDSKGGENERRFATCDALVLANGDIVAVASYRANVGYRERPLDAGLALRRSTDHGKTWSEPIEIYQGVNWEPYLLQLPSGEIHCYFTDSDRTLIEGTDTGTAMVVSNDNGHTWTPSFGSDPYYVLRTKHVKDGNTYFNNQMPSVIKLNESNELAAALEANIGGYHISFAYSGEDGQWEHLSVDEEGPEDRNDLAFAGSAPYLRQFPSGETVLSYNHNSRFHLKMGDAKARNFGENYSPSVFTSGYWGSLELEDSHQIIGVMPNTGKGEVTLAKFILNHRIHAVQRNVEVDGDNADWKNTDEALFVGEKSQAQATLRIAANNDSVYFLVEVLDHMLSKDDYAMIYISAADKDVLGEGAYRLKVAYDGLKQTSMYTSGWTNGGLDANVKSNFKGTLDANFDRDHGYIVELSIPRSKLTIKSGRLLVNFALHDSENGEDALTSTSGTSTTKWIPITGL</sequence>